<keyword evidence="2" id="KW-1185">Reference proteome</keyword>
<evidence type="ECO:0000313" key="1">
    <source>
        <dbReference type="EMBL" id="WGL15251.1"/>
    </source>
</evidence>
<proteinExistence type="predicted"/>
<dbReference type="RefSeq" id="WP_280317919.1">
    <property type="nucleotide sequence ID" value="NZ_CP118605.1"/>
</dbReference>
<name>A0ABY8N8N4_9GAMM</name>
<sequence>MCINGLVAYQKMIRYLVNYFGKYFLSFKNPRVVCPPGNLPSVEGKPIIVASVMRSGTHLAIDLLLNNFQSIPKTPLYVDGDQYFRSEVNRTGYLSEGVKIGKCVLKTHYPQRLPAGKREIFQRLASESHVIVLRRPIEETYRSLSAWGVSIEYPQYLDIVSDFYSFWEEAAPHRIEIDFSQLTNKKRFEDLVRRIESETGIVSRKKIKYPINPKHVGKIALTKFATRLMGKYAPTINTGIRTGMSGA</sequence>
<evidence type="ECO:0000313" key="2">
    <source>
        <dbReference type="Proteomes" id="UP001236500"/>
    </source>
</evidence>
<dbReference type="EMBL" id="CP118605">
    <property type="protein sequence ID" value="WGL15251.1"/>
    <property type="molecule type" value="Genomic_DNA"/>
</dbReference>
<gene>
    <name evidence="1" type="ORF">PVT68_10760</name>
</gene>
<evidence type="ECO:0008006" key="3">
    <source>
        <dbReference type="Google" id="ProtNLM"/>
    </source>
</evidence>
<organism evidence="1 2">
    <name type="scientific">Microbulbifer bruguierae</name>
    <dbReference type="NCBI Taxonomy" id="3029061"/>
    <lineage>
        <taxon>Bacteria</taxon>
        <taxon>Pseudomonadati</taxon>
        <taxon>Pseudomonadota</taxon>
        <taxon>Gammaproteobacteria</taxon>
        <taxon>Cellvibrionales</taxon>
        <taxon>Microbulbiferaceae</taxon>
        <taxon>Microbulbifer</taxon>
    </lineage>
</organism>
<accession>A0ABY8N8N4</accession>
<dbReference type="Proteomes" id="UP001236500">
    <property type="component" value="Chromosome"/>
</dbReference>
<protein>
    <recommendedName>
        <fullName evidence="3">Sulfotransferase domain-containing protein</fullName>
    </recommendedName>
</protein>
<reference evidence="1 2" key="1">
    <citation type="submission" date="2023-02" db="EMBL/GenBank/DDBJ databases">
        <title>Description and genomic characterization of Microbulbifer bruguierae sp. nov., isolated from the sediment of mangrove plant Bruguiera sexangula.</title>
        <authorList>
            <person name="Long M."/>
        </authorList>
    </citation>
    <scope>NUCLEOTIDE SEQUENCE [LARGE SCALE GENOMIC DNA]</scope>
    <source>
        <strain evidence="1 2">H12</strain>
    </source>
</reference>